<name>A0A2P2PSF6_RHIMU</name>
<sequence length="46" mass="5518">MRFHKRMRLQKLESFKRYQEMLARGVLLISTVANENQNHPSSQETN</sequence>
<evidence type="ECO:0000313" key="1">
    <source>
        <dbReference type="EMBL" id="MBX57651.1"/>
    </source>
</evidence>
<dbReference type="Pfam" id="PF05553">
    <property type="entry name" value="DUF761"/>
    <property type="match status" value="1"/>
</dbReference>
<dbReference type="EMBL" id="GGEC01077167">
    <property type="protein sequence ID" value="MBX57651.1"/>
    <property type="molecule type" value="Transcribed_RNA"/>
</dbReference>
<accession>A0A2P2PSF6</accession>
<dbReference type="AlphaFoldDB" id="A0A2P2PSF6"/>
<protein>
    <submittedName>
        <fullName evidence="1">Uncharacterized protein</fullName>
    </submittedName>
</protein>
<reference evidence="1" key="1">
    <citation type="submission" date="2018-02" db="EMBL/GenBank/DDBJ databases">
        <title>Rhizophora mucronata_Transcriptome.</title>
        <authorList>
            <person name="Meera S.P."/>
            <person name="Sreeshan A."/>
            <person name="Augustine A."/>
        </authorList>
    </citation>
    <scope>NUCLEOTIDE SEQUENCE</scope>
    <source>
        <tissue evidence="1">Leaf</tissue>
    </source>
</reference>
<organism evidence="1">
    <name type="scientific">Rhizophora mucronata</name>
    <name type="common">Asiatic mangrove</name>
    <dbReference type="NCBI Taxonomy" id="61149"/>
    <lineage>
        <taxon>Eukaryota</taxon>
        <taxon>Viridiplantae</taxon>
        <taxon>Streptophyta</taxon>
        <taxon>Embryophyta</taxon>
        <taxon>Tracheophyta</taxon>
        <taxon>Spermatophyta</taxon>
        <taxon>Magnoliopsida</taxon>
        <taxon>eudicotyledons</taxon>
        <taxon>Gunneridae</taxon>
        <taxon>Pentapetalae</taxon>
        <taxon>rosids</taxon>
        <taxon>fabids</taxon>
        <taxon>Malpighiales</taxon>
        <taxon>Rhizophoraceae</taxon>
        <taxon>Rhizophora</taxon>
    </lineage>
</organism>
<dbReference type="InterPro" id="IPR008480">
    <property type="entry name" value="DUF761_pln"/>
</dbReference>
<proteinExistence type="predicted"/>